<keyword evidence="5" id="KW-0472">Membrane</keyword>
<comment type="similarity">
    <text evidence="3">Belongs to the FNIP family.</text>
</comment>
<protein>
    <submittedName>
        <fullName evidence="9">Folliculin-interacting protein 1</fullName>
    </submittedName>
</protein>
<proteinExistence type="inferred from homology"/>
<feature type="compositionally biased region" description="Low complexity" evidence="7">
    <location>
        <begin position="94"/>
        <end position="110"/>
    </location>
</feature>
<evidence type="ECO:0000256" key="1">
    <source>
        <dbReference type="ARBA" id="ARBA00004496"/>
    </source>
</evidence>
<dbReference type="InterPro" id="IPR028084">
    <property type="entry name" value="FNIP_N_dom"/>
</dbReference>
<dbReference type="Pfam" id="PF14638">
    <property type="entry name" value="FNIP_C"/>
    <property type="match status" value="1"/>
</dbReference>
<evidence type="ECO:0000256" key="5">
    <source>
        <dbReference type="ARBA" id="ARBA00023136"/>
    </source>
</evidence>
<feature type="region of interest" description="Disordered" evidence="7">
    <location>
        <begin position="91"/>
        <end position="122"/>
    </location>
</feature>
<keyword evidence="4" id="KW-0963">Cytoplasm</keyword>
<comment type="caution">
    <text evidence="9">The sequence shown here is derived from an EMBL/GenBank/DDBJ whole genome shotgun (WGS) entry which is preliminary data.</text>
</comment>
<accession>A0ABQ9DX70</accession>
<dbReference type="Pfam" id="PF14637">
    <property type="entry name" value="FNIP_M"/>
    <property type="match status" value="1"/>
</dbReference>
<evidence type="ECO:0000256" key="7">
    <source>
        <dbReference type="SAM" id="MobiDB-lite"/>
    </source>
</evidence>
<dbReference type="PANTHER" id="PTHR21634">
    <property type="entry name" value="RE13835P"/>
    <property type="match status" value="1"/>
</dbReference>
<organism evidence="9 10">
    <name type="scientific">Willisornis vidua</name>
    <name type="common">Xingu scale-backed antbird</name>
    <dbReference type="NCBI Taxonomy" id="1566151"/>
    <lineage>
        <taxon>Eukaryota</taxon>
        <taxon>Metazoa</taxon>
        <taxon>Chordata</taxon>
        <taxon>Craniata</taxon>
        <taxon>Vertebrata</taxon>
        <taxon>Euteleostomi</taxon>
        <taxon>Archelosauria</taxon>
        <taxon>Archosauria</taxon>
        <taxon>Dinosauria</taxon>
        <taxon>Saurischia</taxon>
        <taxon>Theropoda</taxon>
        <taxon>Coelurosauria</taxon>
        <taxon>Aves</taxon>
        <taxon>Neognathae</taxon>
        <taxon>Neoaves</taxon>
        <taxon>Telluraves</taxon>
        <taxon>Australaves</taxon>
        <taxon>Passeriformes</taxon>
        <taxon>Thamnophilidae</taxon>
        <taxon>Willisornis</taxon>
    </lineage>
</organism>
<sequence length="1126" mass="124803">MPPTLFQKLFNKKHGLISPARDARDDCVFSWPLPEFDPSQIRLIVYQDCERRGRNVLFDSSAKRKIEDVSVSKLCSDAQVRVFGKCCQLKPGGDSSSSLDSSINSSSSFSDPKEQCPKYQGSRCSSDANMLGEMMFGSVAMSYKGSTLKIHQIRSPPQLMLSKVFTARTGSSIYGSLNTLQDSLEFINQDSNTLKPDHSTIMNGLLGNIVHSNPMDMPGREQNEDRDSGIARSASLSSLLITPFPSPGSSLNKSCASSYQRRWRRSQTTSLENGVFPRWSMDESFNLSDDSSGPSPGIVRKKKIAIGVIFSLSRDEDENNKFNEFFFSHFPLFESHMNKLKSAIEQAMKMSRRSADASQRSLAYNRILDALNEFRTTICNLYTMPRVGEPVWLTMMSGTPEKNQLCHRFMKEFTFLMENASKNQFLPALLTAVLTNHLAWVPTVMPNGQPPIRIFLEKHSSQSVDMLAKTHPYNPLWAQLGDLYGAIGSPVRLAKTVVVGKRHDLVQRLLYFLTYFIRCSELQETHLLENGEDEAIVMPGTVITTTLEKGEVEESEYVLVTMHKNRGNLLPTEPEEARTPNCSCKYCKCPVSLAQNIEGASQPEREDTQSTPKVELETSSDENRTIVAEDSQEDAAGGTQPRPCLDAKVESVVSTGSAPPAPRVGPERGPEEAPEPGGSMRSPGGAVEKKPPDKLCHDAFAAEAQTKVTFLIGDSMSPDSDIELRSQAVVEQIARHHSPPAAEAAVSADQNCEAKQTVEDQNRDCGTAEPFPQVAGEHQSWNPNPYSAESMSLFDEYFTDDSAVETRTIDVIPGQAATDLLAHNSSLEFSKTLCAKACKAPSEFCKFMDSVRQETYKNCFNEQDQREKISIRVPHGDRENVEKKVAPGIDWDIPRNESSDSALGDSESEDTGHDLARLGSNYYGGEQEDWAEEYEIPFPGSKLVEVNSVQPSIANFGRSLLGGYCSSYVPDFVLQGIGSDEKLRHCLVSDLSHAVQHPVLDEPIAEAVCIIADMDKWTVQVASSQRRMIENKLGKEVLVSSLVSNLLHSTLQLYKHNLSPNFCVMHLEDRLQELYFKSKMLSEYLKGQMRVHVKELGVVLGIESSDLPLLAAVASTHSPYVAQILL</sequence>
<keyword evidence="6" id="KW-0458">Lysosome</keyword>
<dbReference type="PROSITE" id="PS51836">
    <property type="entry name" value="DENN_FNIP12"/>
    <property type="match status" value="1"/>
</dbReference>
<evidence type="ECO:0000256" key="6">
    <source>
        <dbReference type="ARBA" id="ARBA00023228"/>
    </source>
</evidence>
<feature type="domain" description="UDENN FNIP1/2-type" evidence="8">
    <location>
        <begin position="36"/>
        <end position="1117"/>
    </location>
</feature>
<evidence type="ECO:0000313" key="9">
    <source>
        <dbReference type="EMBL" id="KAJ7426951.1"/>
    </source>
</evidence>
<name>A0ABQ9DX70_9PASS</name>
<dbReference type="PRINTS" id="PR02073">
    <property type="entry name" value="FOLLICULNIP1"/>
</dbReference>
<dbReference type="PANTHER" id="PTHR21634:SF12">
    <property type="entry name" value="FOLLICULIN-INTERACTING PROTEIN 1"/>
    <property type="match status" value="1"/>
</dbReference>
<evidence type="ECO:0000259" key="8">
    <source>
        <dbReference type="PROSITE" id="PS51836"/>
    </source>
</evidence>
<keyword evidence="10" id="KW-1185">Reference proteome</keyword>
<dbReference type="InterPro" id="IPR028086">
    <property type="entry name" value="FNIP_C_dom"/>
</dbReference>
<gene>
    <name evidence="9" type="primary">FNIP1</name>
    <name evidence="9" type="ORF">WISP_11025</name>
</gene>
<evidence type="ECO:0000313" key="10">
    <source>
        <dbReference type="Proteomes" id="UP001145742"/>
    </source>
</evidence>
<evidence type="ECO:0000256" key="2">
    <source>
        <dbReference type="ARBA" id="ARBA00004656"/>
    </source>
</evidence>
<evidence type="ECO:0000256" key="3">
    <source>
        <dbReference type="ARBA" id="ARBA00007541"/>
    </source>
</evidence>
<feature type="region of interest" description="Disordered" evidence="7">
    <location>
        <begin position="598"/>
        <end position="692"/>
    </location>
</feature>
<dbReference type="Proteomes" id="UP001145742">
    <property type="component" value="Unassembled WGS sequence"/>
</dbReference>
<evidence type="ECO:0000256" key="4">
    <source>
        <dbReference type="ARBA" id="ARBA00022490"/>
    </source>
</evidence>
<dbReference type="EMBL" id="WHWB01032114">
    <property type="protein sequence ID" value="KAJ7426951.1"/>
    <property type="molecule type" value="Genomic_DNA"/>
</dbReference>
<dbReference type="InterPro" id="IPR026156">
    <property type="entry name" value="FNIP_fam"/>
</dbReference>
<reference evidence="9" key="1">
    <citation type="submission" date="2019-10" db="EMBL/GenBank/DDBJ databases">
        <authorList>
            <person name="Soares A.E.R."/>
            <person name="Aleixo A."/>
            <person name="Schneider P."/>
            <person name="Miyaki C.Y."/>
            <person name="Schneider M.P."/>
            <person name="Mello C."/>
            <person name="Vasconcelos A.T.R."/>
        </authorList>
    </citation>
    <scope>NUCLEOTIDE SEQUENCE</scope>
    <source>
        <tissue evidence="9">Muscle</tissue>
    </source>
</reference>
<feature type="region of interest" description="Disordered" evidence="7">
    <location>
        <begin position="884"/>
        <end position="918"/>
    </location>
</feature>
<comment type="subcellular location">
    <subcellularLocation>
        <location evidence="1">Cytoplasm</location>
    </subcellularLocation>
    <subcellularLocation>
        <location evidence="2">Lysosome membrane</location>
    </subcellularLocation>
</comment>
<dbReference type="InterPro" id="IPR037545">
    <property type="entry name" value="DENN_FNIP1/2"/>
</dbReference>
<dbReference type="InterPro" id="IPR028085">
    <property type="entry name" value="FNIP_mid_dom"/>
</dbReference>
<dbReference type="Pfam" id="PF14636">
    <property type="entry name" value="FNIP_N"/>
    <property type="match status" value="1"/>
</dbReference>